<dbReference type="AlphaFoldDB" id="A0A6A6H365"/>
<organism evidence="4 5">
    <name type="scientific">Viridothelium virens</name>
    <name type="common">Speckled blister lichen</name>
    <name type="synonym">Trypethelium virens</name>
    <dbReference type="NCBI Taxonomy" id="1048519"/>
    <lineage>
        <taxon>Eukaryota</taxon>
        <taxon>Fungi</taxon>
        <taxon>Dikarya</taxon>
        <taxon>Ascomycota</taxon>
        <taxon>Pezizomycotina</taxon>
        <taxon>Dothideomycetes</taxon>
        <taxon>Dothideomycetes incertae sedis</taxon>
        <taxon>Trypetheliales</taxon>
        <taxon>Trypetheliaceae</taxon>
        <taxon>Viridothelium</taxon>
    </lineage>
</organism>
<proteinExistence type="predicted"/>
<dbReference type="InterPro" id="IPR051609">
    <property type="entry name" value="NmrA/Isoflavone_reductase-like"/>
</dbReference>
<dbReference type="InterPro" id="IPR036291">
    <property type="entry name" value="NAD(P)-bd_dom_sf"/>
</dbReference>
<evidence type="ECO:0000256" key="1">
    <source>
        <dbReference type="ARBA" id="ARBA00022857"/>
    </source>
</evidence>
<protein>
    <submittedName>
        <fullName evidence="4">NAD(P)-binding protein</fullName>
    </submittedName>
</protein>
<keyword evidence="5" id="KW-1185">Reference proteome</keyword>
<reference evidence="4" key="1">
    <citation type="journal article" date="2020" name="Stud. Mycol.">
        <title>101 Dothideomycetes genomes: a test case for predicting lifestyles and emergence of pathogens.</title>
        <authorList>
            <person name="Haridas S."/>
            <person name="Albert R."/>
            <person name="Binder M."/>
            <person name="Bloem J."/>
            <person name="Labutti K."/>
            <person name="Salamov A."/>
            <person name="Andreopoulos B."/>
            <person name="Baker S."/>
            <person name="Barry K."/>
            <person name="Bills G."/>
            <person name="Bluhm B."/>
            <person name="Cannon C."/>
            <person name="Castanera R."/>
            <person name="Culley D."/>
            <person name="Daum C."/>
            <person name="Ezra D."/>
            <person name="Gonzalez J."/>
            <person name="Henrissat B."/>
            <person name="Kuo A."/>
            <person name="Liang C."/>
            <person name="Lipzen A."/>
            <person name="Lutzoni F."/>
            <person name="Magnuson J."/>
            <person name="Mondo S."/>
            <person name="Nolan M."/>
            <person name="Ohm R."/>
            <person name="Pangilinan J."/>
            <person name="Park H.-J."/>
            <person name="Ramirez L."/>
            <person name="Alfaro M."/>
            <person name="Sun H."/>
            <person name="Tritt A."/>
            <person name="Yoshinaga Y."/>
            <person name="Zwiers L.-H."/>
            <person name="Turgeon B."/>
            <person name="Goodwin S."/>
            <person name="Spatafora J."/>
            <person name="Crous P."/>
            <person name="Grigoriev I."/>
        </authorList>
    </citation>
    <scope>NUCLEOTIDE SEQUENCE</scope>
    <source>
        <strain evidence="4">Tuck. ex Michener</strain>
    </source>
</reference>
<dbReference type="CDD" id="cd05259">
    <property type="entry name" value="PCBER_SDR_a"/>
    <property type="match status" value="1"/>
</dbReference>
<dbReference type="InterPro" id="IPR008030">
    <property type="entry name" value="NmrA-like"/>
</dbReference>
<dbReference type="EMBL" id="ML991817">
    <property type="protein sequence ID" value="KAF2232301.1"/>
    <property type="molecule type" value="Genomic_DNA"/>
</dbReference>
<gene>
    <name evidence="4" type="ORF">EV356DRAFT_534783</name>
</gene>
<dbReference type="PANTHER" id="PTHR47706">
    <property type="entry name" value="NMRA-LIKE FAMILY PROTEIN"/>
    <property type="match status" value="1"/>
</dbReference>
<dbReference type="PANTHER" id="PTHR47706:SF9">
    <property type="entry name" value="NMRA-LIKE DOMAIN-CONTAINING PROTEIN-RELATED"/>
    <property type="match status" value="1"/>
</dbReference>
<name>A0A6A6H365_VIRVR</name>
<keyword evidence="1" id="KW-0521">NADP</keyword>
<evidence type="ECO:0000259" key="3">
    <source>
        <dbReference type="Pfam" id="PF05368"/>
    </source>
</evidence>
<evidence type="ECO:0000313" key="5">
    <source>
        <dbReference type="Proteomes" id="UP000800092"/>
    </source>
</evidence>
<dbReference type="SUPFAM" id="SSF51735">
    <property type="entry name" value="NAD(P)-binding Rossmann-fold domains"/>
    <property type="match status" value="1"/>
</dbReference>
<evidence type="ECO:0000313" key="4">
    <source>
        <dbReference type="EMBL" id="KAF2232301.1"/>
    </source>
</evidence>
<sequence length="313" mass="34329">MPEPQYKNIILAGPSGSLGAPLLQALLSSSKFTVSALVRSSSAAIPYLRTIPDLRLITISDSYPHFDLVAAFQGQDAVVSALTTLGVSEQFRFIDAAIEVGVKRFVASEYGLNNANPEARGLCSVFDDKGRIREYLREKEKLGLTWSSVSCGMWIAWAMQHKFLGVRSAEKEMIFWDDGKGLFSATTMDNTIKAVLNSLILPSEKTANRSLFIQDFTTSQAELLATIEKVSGEKWDVEARESEAIISDARKRVANGDSSANFNLIETGFVTGRYGGNLAEEGPLDNELLDLQPANLEDVVRQGLETFERTGYV</sequence>
<dbReference type="Gene3D" id="3.90.25.10">
    <property type="entry name" value="UDP-galactose 4-epimerase, domain 1"/>
    <property type="match status" value="1"/>
</dbReference>
<dbReference type="OrthoDB" id="9974981at2759"/>
<dbReference type="GO" id="GO:0016491">
    <property type="term" value="F:oxidoreductase activity"/>
    <property type="evidence" value="ECO:0007669"/>
    <property type="project" value="UniProtKB-KW"/>
</dbReference>
<keyword evidence="2" id="KW-0560">Oxidoreductase</keyword>
<dbReference type="Pfam" id="PF05368">
    <property type="entry name" value="NmrA"/>
    <property type="match status" value="1"/>
</dbReference>
<dbReference type="InterPro" id="IPR045312">
    <property type="entry name" value="PCBER-like"/>
</dbReference>
<accession>A0A6A6H365</accession>
<feature type="domain" description="NmrA-like" evidence="3">
    <location>
        <begin position="7"/>
        <end position="190"/>
    </location>
</feature>
<dbReference type="Gene3D" id="3.40.50.720">
    <property type="entry name" value="NAD(P)-binding Rossmann-like Domain"/>
    <property type="match status" value="1"/>
</dbReference>
<dbReference type="Proteomes" id="UP000800092">
    <property type="component" value="Unassembled WGS sequence"/>
</dbReference>
<evidence type="ECO:0000256" key="2">
    <source>
        <dbReference type="ARBA" id="ARBA00023002"/>
    </source>
</evidence>